<reference evidence="2 3" key="1">
    <citation type="submission" date="2020-07" db="EMBL/GenBank/DDBJ databases">
        <title>Genomic Encyclopedia of Type Strains, Phase IV (KMG-IV): sequencing the most valuable type-strain genomes for metagenomic binning, comparative biology and taxonomic classification.</title>
        <authorList>
            <person name="Goeker M."/>
        </authorList>
    </citation>
    <scope>NUCLEOTIDE SEQUENCE [LARGE SCALE GENOMIC DNA]</scope>
    <source>
        <strain evidence="2 3">DSM 15730</strain>
    </source>
</reference>
<comment type="caution">
    <text evidence="2">The sequence shown here is derived from an EMBL/GenBank/DDBJ whole genome shotgun (WGS) entry which is preliminary data.</text>
</comment>
<organism evidence="2 3">
    <name type="scientific">Thermaerobacillus caldiproteolyticus</name>
    <dbReference type="NCBI Taxonomy" id="247480"/>
    <lineage>
        <taxon>Bacteria</taxon>
        <taxon>Bacillati</taxon>
        <taxon>Bacillota</taxon>
        <taxon>Bacilli</taxon>
        <taxon>Bacillales</taxon>
        <taxon>Anoxybacillaceae</taxon>
        <taxon>Thermaerobacillus</taxon>
    </lineage>
</organism>
<gene>
    <name evidence="2" type="ORF">HNR31_003369</name>
</gene>
<evidence type="ECO:0000313" key="2">
    <source>
        <dbReference type="EMBL" id="MBA2876551.1"/>
    </source>
</evidence>
<accession>A0A7W0C0Y9</accession>
<sequence length="76" mass="8468">MTGLSPKRRKGMVTGARQSRKTAAPRLAFKANPHLKRYGHIKGVSLAESEALKLNNPKEKILGELEMFLRRVATPN</sequence>
<feature type="compositionally biased region" description="Basic residues" evidence="1">
    <location>
        <begin position="1"/>
        <end position="11"/>
    </location>
</feature>
<name>A0A7W0C0Y9_9BACL</name>
<feature type="region of interest" description="Disordered" evidence="1">
    <location>
        <begin position="1"/>
        <end position="23"/>
    </location>
</feature>
<dbReference type="Proteomes" id="UP000523087">
    <property type="component" value="Unassembled WGS sequence"/>
</dbReference>
<keyword evidence="3" id="KW-1185">Reference proteome</keyword>
<dbReference type="RefSeq" id="WP_181557243.1">
    <property type="nucleotide sequence ID" value="NZ_JACDUT010000014.1"/>
</dbReference>
<evidence type="ECO:0000256" key="1">
    <source>
        <dbReference type="SAM" id="MobiDB-lite"/>
    </source>
</evidence>
<proteinExistence type="predicted"/>
<dbReference type="EMBL" id="JACDUT010000014">
    <property type="protein sequence ID" value="MBA2876551.1"/>
    <property type="molecule type" value="Genomic_DNA"/>
</dbReference>
<evidence type="ECO:0000313" key="3">
    <source>
        <dbReference type="Proteomes" id="UP000523087"/>
    </source>
</evidence>
<dbReference type="AlphaFoldDB" id="A0A7W0C0Y9"/>
<protein>
    <submittedName>
        <fullName evidence="2">Uncharacterized protein</fullName>
    </submittedName>
</protein>